<accession>A0ABR4C0Q1</accession>
<proteinExistence type="predicted"/>
<evidence type="ECO:0000313" key="1">
    <source>
        <dbReference type="EMBL" id="KAL2062899.1"/>
    </source>
</evidence>
<protein>
    <submittedName>
        <fullName evidence="1">Uncharacterized protein</fullName>
    </submittedName>
</protein>
<organism evidence="1 2">
    <name type="scientific">Oculimacula yallundae</name>
    <dbReference type="NCBI Taxonomy" id="86028"/>
    <lineage>
        <taxon>Eukaryota</taxon>
        <taxon>Fungi</taxon>
        <taxon>Dikarya</taxon>
        <taxon>Ascomycota</taxon>
        <taxon>Pezizomycotina</taxon>
        <taxon>Leotiomycetes</taxon>
        <taxon>Helotiales</taxon>
        <taxon>Ploettnerulaceae</taxon>
        <taxon>Oculimacula</taxon>
    </lineage>
</organism>
<keyword evidence="2" id="KW-1185">Reference proteome</keyword>
<name>A0ABR4C0Q1_9HELO</name>
<reference evidence="1 2" key="1">
    <citation type="journal article" date="2024" name="Commun. Biol.">
        <title>Comparative genomic analysis of thermophilic fungi reveals convergent evolutionary adaptations and gene losses.</title>
        <authorList>
            <person name="Steindorff A.S."/>
            <person name="Aguilar-Pontes M.V."/>
            <person name="Robinson A.J."/>
            <person name="Andreopoulos B."/>
            <person name="LaButti K."/>
            <person name="Kuo A."/>
            <person name="Mondo S."/>
            <person name="Riley R."/>
            <person name="Otillar R."/>
            <person name="Haridas S."/>
            <person name="Lipzen A."/>
            <person name="Grimwood J."/>
            <person name="Schmutz J."/>
            <person name="Clum A."/>
            <person name="Reid I.D."/>
            <person name="Moisan M.C."/>
            <person name="Butler G."/>
            <person name="Nguyen T.T.M."/>
            <person name="Dewar K."/>
            <person name="Conant G."/>
            <person name="Drula E."/>
            <person name="Henrissat B."/>
            <person name="Hansel C."/>
            <person name="Singer S."/>
            <person name="Hutchinson M.I."/>
            <person name="de Vries R.P."/>
            <person name="Natvig D.O."/>
            <person name="Powell A.J."/>
            <person name="Tsang A."/>
            <person name="Grigoriev I.V."/>
        </authorList>
    </citation>
    <scope>NUCLEOTIDE SEQUENCE [LARGE SCALE GENOMIC DNA]</scope>
    <source>
        <strain evidence="1 2">CBS 494.80</strain>
    </source>
</reference>
<evidence type="ECO:0000313" key="2">
    <source>
        <dbReference type="Proteomes" id="UP001595075"/>
    </source>
</evidence>
<sequence length="266" mass="30822">MIIKQSRQGKDVSNMMKLLSYRGKAVLKKSQVSQSMSDPRIVNGRLLMRSQTIYVVSPNKAVRTLLLNRNLLKCPHNSRYSGNNVRTIRVLFERFEDHGHIGHRERISVCRCIECPTEFEVFLQYFEGQGVILFIIKWQDIGTGLEPLDNALRPVIGSRPPAFNFKYEKRKIKRVDYESPKDRFEGVTSDQNLLAAPATLIANERDELFRVYTSHGAQLSRLKKRFFWPVGEGTHMFPHLHPIQGRDADKCRCGRVCSCGLRWEWK</sequence>
<dbReference type="EMBL" id="JAZHXI010000016">
    <property type="protein sequence ID" value="KAL2062899.1"/>
    <property type="molecule type" value="Genomic_DNA"/>
</dbReference>
<comment type="caution">
    <text evidence="1">The sequence shown here is derived from an EMBL/GenBank/DDBJ whole genome shotgun (WGS) entry which is preliminary data.</text>
</comment>
<gene>
    <name evidence="1" type="ORF">VTL71DRAFT_5971</name>
</gene>
<dbReference type="Proteomes" id="UP001595075">
    <property type="component" value="Unassembled WGS sequence"/>
</dbReference>